<evidence type="ECO:0000259" key="7">
    <source>
        <dbReference type="Pfam" id="PF02934"/>
    </source>
</evidence>
<keyword evidence="2" id="KW-0547">Nucleotide-binding</keyword>
<evidence type="ECO:0008006" key="10">
    <source>
        <dbReference type="Google" id="ProtNLM"/>
    </source>
</evidence>
<keyword evidence="4" id="KW-0648">Protein biosynthesis</keyword>
<feature type="domain" description="Asn/Gln amidotransferase" evidence="6">
    <location>
        <begin position="331"/>
        <end position="388"/>
    </location>
</feature>
<evidence type="ECO:0000256" key="4">
    <source>
        <dbReference type="ARBA" id="ARBA00022917"/>
    </source>
</evidence>
<dbReference type="InterPro" id="IPR023168">
    <property type="entry name" value="GatB_Yqey_C_2"/>
</dbReference>
<dbReference type="PANTHER" id="PTHR11659">
    <property type="entry name" value="GLUTAMYL-TRNA GLN AMIDOTRANSFERASE SUBUNIT B MITOCHONDRIAL AND PROKARYOTIC PET112-RELATED"/>
    <property type="match status" value="1"/>
</dbReference>
<organism evidence="8 9">
    <name type="scientific">candidate division WWE3 bacterium RIFCSPLOWO2_01_FULL_42_11</name>
    <dbReference type="NCBI Taxonomy" id="1802627"/>
    <lineage>
        <taxon>Bacteria</taxon>
        <taxon>Katanobacteria</taxon>
    </lineage>
</organism>
<dbReference type="Gene3D" id="1.10.10.410">
    <property type="match status" value="1"/>
</dbReference>
<evidence type="ECO:0000256" key="1">
    <source>
        <dbReference type="ARBA" id="ARBA00022598"/>
    </source>
</evidence>
<keyword evidence="3" id="KW-0067">ATP-binding</keyword>
<dbReference type="PANTHER" id="PTHR11659:SF0">
    <property type="entry name" value="GLUTAMYL-TRNA(GLN) AMIDOTRANSFERASE SUBUNIT B, MITOCHONDRIAL"/>
    <property type="match status" value="1"/>
</dbReference>
<evidence type="ECO:0000259" key="6">
    <source>
        <dbReference type="Pfam" id="PF02637"/>
    </source>
</evidence>
<dbReference type="Proteomes" id="UP000178964">
    <property type="component" value="Unassembled WGS sequence"/>
</dbReference>
<dbReference type="AlphaFoldDB" id="A0A1F4VR66"/>
<dbReference type="InterPro" id="IPR018027">
    <property type="entry name" value="Asn/Gln_amidotransferase"/>
</dbReference>
<reference evidence="8 9" key="1">
    <citation type="journal article" date="2016" name="Nat. Commun.">
        <title>Thousands of microbial genomes shed light on interconnected biogeochemical processes in an aquifer system.</title>
        <authorList>
            <person name="Anantharaman K."/>
            <person name="Brown C.T."/>
            <person name="Hug L.A."/>
            <person name="Sharon I."/>
            <person name="Castelle C.J."/>
            <person name="Probst A.J."/>
            <person name="Thomas B.C."/>
            <person name="Singh A."/>
            <person name="Wilkins M.J."/>
            <person name="Karaoz U."/>
            <person name="Brodie E.L."/>
            <person name="Williams K.H."/>
            <person name="Hubbard S.S."/>
            <person name="Banfield J.F."/>
        </authorList>
    </citation>
    <scope>NUCLEOTIDE SEQUENCE [LARGE SCALE GENOMIC DNA]</scope>
</reference>
<sequence length="393" mass="44205">MPERFIEFFHNLRYNPVVMLKPIIGLEMHLQLNTQTKMFCGCRAPNGTENPNTLVCPICLGLPGALPSINEMAVQKAVLLAELLGSTISPILEFSRKHYSYPDLPKGYQISQHENPIARGGSLDFDGGTLIIERIQLEEDTAKILRSGNTINIDHNRAGVPLCEIVSEACLNDARQAENAARKMYELLKENDLIFGALEKGNLRLEPNISLSETDELPDYKVEIKNINSFKFLRLAIEFEIVRQTELLMKGERVPQETRGYDERAKATVSQRIKEISDDYRYFVEPDLPIQKLHLDKLNPVPQKTTPNSTRPVSDQVKAKAKPTIVPIHVADSELHEIVTRIIQENPKAVHDYQAGKISALNFLIGKITKSNSSPLDTDQVKRILIKAIEHGS</sequence>
<dbReference type="Pfam" id="PF02637">
    <property type="entry name" value="GatB_Yqey"/>
    <property type="match status" value="1"/>
</dbReference>
<dbReference type="SUPFAM" id="SSF55931">
    <property type="entry name" value="Glutamine synthetase/guanido kinase"/>
    <property type="match status" value="1"/>
</dbReference>
<dbReference type="Pfam" id="PF02934">
    <property type="entry name" value="GatB_N"/>
    <property type="match status" value="1"/>
</dbReference>
<evidence type="ECO:0000256" key="2">
    <source>
        <dbReference type="ARBA" id="ARBA00022741"/>
    </source>
</evidence>
<dbReference type="InterPro" id="IPR006075">
    <property type="entry name" value="Asn/Gln-tRNA_Trfase_suB/E_cat"/>
</dbReference>
<dbReference type="EMBL" id="MEVK01000010">
    <property type="protein sequence ID" value="OGC59702.1"/>
    <property type="molecule type" value="Genomic_DNA"/>
</dbReference>
<protein>
    <recommendedName>
        <fullName evidence="10">Aspartyl/glutamyl-tRNA(Asn/Gln) amidotransferase subunit B</fullName>
    </recommendedName>
</protein>
<evidence type="ECO:0000256" key="5">
    <source>
        <dbReference type="SAM" id="MobiDB-lite"/>
    </source>
</evidence>
<feature type="region of interest" description="Disordered" evidence="5">
    <location>
        <begin position="299"/>
        <end position="318"/>
    </location>
</feature>
<name>A0A1F4VR66_UNCKA</name>
<dbReference type="GO" id="GO:0070681">
    <property type="term" value="P:glutaminyl-tRNAGln biosynthesis via transamidation"/>
    <property type="evidence" value="ECO:0007669"/>
    <property type="project" value="TreeGrafter"/>
</dbReference>
<dbReference type="GO" id="GO:0006412">
    <property type="term" value="P:translation"/>
    <property type="evidence" value="ECO:0007669"/>
    <property type="project" value="UniProtKB-KW"/>
</dbReference>
<evidence type="ECO:0000256" key="3">
    <source>
        <dbReference type="ARBA" id="ARBA00022840"/>
    </source>
</evidence>
<dbReference type="InterPro" id="IPR014746">
    <property type="entry name" value="Gln_synth/guanido_kin_cat_dom"/>
</dbReference>
<keyword evidence="1" id="KW-0436">Ligase</keyword>
<evidence type="ECO:0000313" key="9">
    <source>
        <dbReference type="Proteomes" id="UP000178964"/>
    </source>
</evidence>
<comment type="caution">
    <text evidence="8">The sequence shown here is derived from an EMBL/GenBank/DDBJ whole genome shotgun (WGS) entry which is preliminary data.</text>
</comment>
<proteinExistence type="predicted"/>
<feature type="compositionally biased region" description="Polar residues" evidence="5">
    <location>
        <begin position="302"/>
        <end position="313"/>
    </location>
</feature>
<feature type="domain" description="Aspartyl/Glutamyl-tRNA(Gln) amidotransferase subunit B/E catalytic" evidence="7">
    <location>
        <begin position="23"/>
        <end position="293"/>
    </location>
</feature>
<dbReference type="InterPro" id="IPR017959">
    <property type="entry name" value="Asn/Gln-tRNA_amidoTrfase_suB/E"/>
</dbReference>
<accession>A0A1F4VR66</accession>
<dbReference type="NCBIfam" id="NF004012">
    <property type="entry name" value="PRK05477.1-2"/>
    <property type="match status" value="1"/>
</dbReference>
<dbReference type="GO" id="GO:0050567">
    <property type="term" value="F:glutaminyl-tRNA synthase (glutamine-hydrolyzing) activity"/>
    <property type="evidence" value="ECO:0007669"/>
    <property type="project" value="TreeGrafter"/>
</dbReference>
<dbReference type="GO" id="GO:0005524">
    <property type="term" value="F:ATP binding"/>
    <property type="evidence" value="ECO:0007669"/>
    <property type="project" value="UniProtKB-KW"/>
</dbReference>
<gene>
    <name evidence="8" type="ORF">A3A70_00090</name>
</gene>
<dbReference type="NCBIfam" id="TIGR00133">
    <property type="entry name" value="gatB"/>
    <property type="match status" value="1"/>
</dbReference>
<dbReference type="STRING" id="1802627.A3A70_00090"/>
<dbReference type="InterPro" id="IPR004413">
    <property type="entry name" value="GatB"/>
</dbReference>
<evidence type="ECO:0000313" key="8">
    <source>
        <dbReference type="EMBL" id="OGC59702.1"/>
    </source>
</evidence>